<keyword evidence="1" id="KW-0812">Transmembrane</keyword>
<proteinExistence type="predicted"/>
<organism evidence="3">
    <name type="scientific">Eiseniibacteriota bacterium</name>
    <dbReference type="NCBI Taxonomy" id="2212470"/>
    <lineage>
        <taxon>Bacteria</taxon>
        <taxon>Candidatus Eiseniibacteriota</taxon>
    </lineage>
</organism>
<sequence length="320" mass="33962">MKKLVILALVVMLLPAASNAQIKQGDPGFYFDFPGGTIPVIRGETWCEYLYAANFYWASTLCPDGAVDTFAVLTGDIQGWPITNVLDDDSDAEGTCVILDDIVEGTWYFGAYVCITVPCEATVGDLNTLTAQMVYCDENMVAQPDSGDCEDPNYRSSGTVACYSTITQDFEVVASPPALYILQDTLYYVEQGQTAAYVPFSVCNGDACAPPTDYNYLITSLGTVGAALNQTGTASGVSGGTCTDVYGIVDAGSAAVCTYDTLTIIVWNQAGTVYDTCVQAVHVVEPIPVPLFTAPVVTILVLAMILAAAVIMKRHAVSKA</sequence>
<feature type="signal peptide" evidence="2">
    <location>
        <begin position="1"/>
        <end position="20"/>
    </location>
</feature>
<feature type="transmembrane region" description="Helical" evidence="1">
    <location>
        <begin position="291"/>
        <end position="312"/>
    </location>
</feature>
<protein>
    <submittedName>
        <fullName evidence="3">Uncharacterized protein</fullName>
    </submittedName>
</protein>
<dbReference type="AlphaFoldDB" id="A0A7V2ATY1"/>
<reference evidence="3" key="1">
    <citation type="journal article" date="2020" name="mSystems">
        <title>Genome- and Community-Level Interaction Insights into Carbon Utilization and Element Cycling Functions of Hydrothermarchaeota in Hydrothermal Sediment.</title>
        <authorList>
            <person name="Zhou Z."/>
            <person name="Liu Y."/>
            <person name="Xu W."/>
            <person name="Pan J."/>
            <person name="Luo Z.H."/>
            <person name="Li M."/>
        </authorList>
    </citation>
    <scope>NUCLEOTIDE SEQUENCE [LARGE SCALE GENOMIC DNA]</scope>
    <source>
        <strain evidence="3">SpSt-1233</strain>
    </source>
</reference>
<comment type="caution">
    <text evidence="3">The sequence shown here is derived from an EMBL/GenBank/DDBJ whole genome shotgun (WGS) entry which is preliminary data.</text>
</comment>
<gene>
    <name evidence="3" type="ORF">ENO08_01810</name>
</gene>
<name>A0A7V2ATY1_UNCEI</name>
<dbReference type="Proteomes" id="UP000886069">
    <property type="component" value="Unassembled WGS sequence"/>
</dbReference>
<keyword evidence="1" id="KW-1133">Transmembrane helix</keyword>
<accession>A0A7V2ATY1</accession>
<evidence type="ECO:0000313" key="3">
    <source>
        <dbReference type="EMBL" id="HER43177.1"/>
    </source>
</evidence>
<keyword evidence="2" id="KW-0732">Signal</keyword>
<evidence type="ECO:0000256" key="1">
    <source>
        <dbReference type="SAM" id="Phobius"/>
    </source>
</evidence>
<keyword evidence="1" id="KW-0472">Membrane</keyword>
<evidence type="ECO:0000256" key="2">
    <source>
        <dbReference type="SAM" id="SignalP"/>
    </source>
</evidence>
<feature type="chain" id="PRO_5030981395" evidence="2">
    <location>
        <begin position="21"/>
        <end position="320"/>
    </location>
</feature>
<dbReference type="EMBL" id="DSEC01000129">
    <property type="protein sequence ID" value="HER43177.1"/>
    <property type="molecule type" value="Genomic_DNA"/>
</dbReference>